<proteinExistence type="predicted"/>
<dbReference type="Proteomes" id="UP001152607">
    <property type="component" value="Unassembled WGS sequence"/>
</dbReference>
<keyword evidence="3" id="KW-1185">Reference proteome</keyword>
<organism evidence="2 3">
    <name type="scientific">Periconia digitata</name>
    <dbReference type="NCBI Taxonomy" id="1303443"/>
    <lineage>
        <taxon>Eukaryota</taxon>
        <taxon>Fungi</taxon>
        <taxon>Dikarya</taxon>
        <taxon>Ascomycota</taxon>
        <taxon>Pezizomycotina</taxon>
        <taxon>Dothideomycetes</taxon>
        <taxon>Pleosporomycetidae</taxon>
        <taxon>Pleosporales</taxon>
        <taxon>Massarineae</taxon>
        <taxon>Periconiaceae</taxon>
        <taxon>Periconia</taxon>
    </lineage>
</organism>
<comment type="caution">
    <text evidence="2">The sequence shown here is derived from an EMBL/GenBank/DDBJ whole genome shotgun (WGS) entry which is preliminary data.</text>
</comment>
<reference evidence="2" key="1">
    <citation type="submission" date="2023-01" db="EMBL/GenBank/DDBJ databases">
        <authorList>
            <person name="Van Ghelder C."/>
            <person name="Rancurel C."/>
        </authorList>
    </citation>
    <scope>NUCLEOTIDE SEQUENCE</scope>
    <source>
        <strain evidence="2">CNCM I-4278</strain>
    </source>
</reference>
<dbReference type="OrthoDB" id="3946545at2759"/>
<sequence length="551" mass="61271">MEVASALCPKRHGQYCRSSFEFDAPAGADGTASGPTYLSSLFGDVFEARHHYTVGSDGSNSRRCSTRGDLRADAIVAEIAYFLELMERDEYPYKSHSRKINPTLNEAVNQLITSCNTMASTATSACLPPDHVIRLIAVQLLASCYTLLPATSSHSFPLIRQRKTPRVITALRLHTYFRYSPAAGYHARDPSETTPWPGLYRGSFIGEEVFDTTTGYTKQDSANQKTDLKHEYHTGAWNDGSAEERQGRNRSLPSSPTSRAGKELGLNWRLICQTLALRGPNRKARPSKQHPVKNHKKLFFFNRSGGRTRKPTDEIHTTNTPPARPKPGPIRMPSVDDAYRIPSKHRLRRTHSAPRTPAFDEPLDVSPLYSQRNSSTPTLGSFMPYHFEVPEIRRISASTTAGSLRSVIMTRRPDLLHVEGYFPKLPSKSFDSTRLYPFEEVPSVSRPATPIGGLSPMALYTVIPEASGLQNDYFSLPSLPSPGDGGAVYEADGHDLFQFTVKDTDTSSEESVLNEQKRRHSELLSGSDSADSIVRKRSDEDSQKSRCSRSK</sequence>
<dbReference type="EMBL" id="CAOQHR010000005">
    <property type="protein sequence ID" value="CAI6335199.1"/>
    <property type="molecule type" value="Genomic_DNA"/>
</dbReference>
<feature type="region of interest" description="Disordered" evidence="1">
    <location>
        <begin position="346"/>
        <end position="365"/>
    </location>
</feature>
<feature type="region of interest" description="Disordered" evidence="1">
    <location>
        <begin position="303"/>
        <end position="334"/>
    </location>
</feature>
<feature type="compositionally biased region" description="Polar residues" evidence="1">
    <location>
        <begin position="249"/>
        <end position="258"/>
    </location>
</feature>
<accession>A0A9W4UGB5</accession>
<evidence type="ECO:0000313" key="3">
    <source>
        <dbReference type="Proteomes" id="UP001152607"/>
    </source>
</evidence>
<protein>
    <submittedName>
        <fullName evidence="2">Uncharacterized protein</fullName>
    </submittedName>
</protein>
<evidence type="ECO:0000313" key="2">
    <source>
        <dbReference type="EMBL" id="CAI6335199.1"/>
    </source>
</evidence>
<feature type="compositionally biased region" description="Basic and acidic residues" evidence="1">
    <location>
        <begin position="533"/>
        <end position="544"/>
    </location>
</feature>
<name>A0A9W4UGB5_9PLEO</name>
<gene>
    <name evidence="2" type="ORF">PDIGIT_LOCUS8278</name>
</gene>
<feature type="region of interest" description="Disordered" evidence="1">
    <location>
        <begin position="235"/>
        <end position="261"/>
    </location>
</feature>
<feature type="region of interest" description="Disordered" evidence="1">
    <location>
        <begin position="504"/>
        <end position="551"/>
    </location>
</feature>
<evidence type="ECO:0000256" key="1">
    <source>
        <dbReference type="SAM" id="MobiDB-lite"/>
    </source>
</evidence>
<dbReference type="AlphaFoldDB" id="A0A9W4UGB5"/>